<sequence length="128" mass="14640">MSKPTCSPIESHIAPDLVIPSTSTPVPQPPLSPDPILADEGDVVDDFSSPEEVTHFEPELEPQQEYEPPLRPKRNYQLPSKYNDCDLDSSLIVHFYPHFALMFFAIELRNGWFYAMFLVFQCISDPNR</sequence>
<evidence type="ECO:0000256" key="1">
    <source>
        <dbReference type="SAM" id="MobiDB-lite"/>
    </source>
</evidence>
<keyword evidence="3" id="KW-1185">Reference proteome</keyword>
<reference evidence="2 3" key="1">
    <citation type="submission" date="2024-04" db="EMBL/GenBank/DDBJ databases">
        <authorList>
            <person name="Fracassetti M."/>
        </authorList>
    </citation>
    <scope>NUCLEOTIDE SEQUENCE [LARGE SCALE GENOMIC DNA]</scope>
</reference>
<gene>
    <name evidence="2" type="ORF">LTRI10_LOCUS43154</name>
</gene>
<organism evidence="2 3">
    <name type="scientific">Linum trigynum</name>
    <dbReference type="NCBI Taxonomy" id="586398"/>
    <lineage>
        <taxon>Eukaryota</taxon>
        <taxon>Viridiplantae</taxon>
        <taxon>Streptophyta</taxon>
        <taxon>Embryophyta</taxon>
        <taxon>Tracheophyta</taxon>
        <taxon>Spermatophyta</taxon>
        <taxon>Magnoliopsida</taxon>
        <taxon>eudicotyledons</taxon>
        <taxon>Gunneridae</taxon>
        <taxon>Pentapetalae</taxon>
        <taxon>rosids</taxon>
        <taxon>fabids</taxon>
        <taxon>Malpighiales</taxon>
        <taxon>Linaceae</taxon>
        <taxon>Linum</taxon>
    </lineage>
</organism>
<evidence type="ECO:0000313" key="2">
    <source>
        <dbReference type="EMBL" id="CAL1403208.1"/>
    </source>
</evidence>
<name>A0AAV2G069_9ROSI</name>
<proteinExistence type="predicted"/>
<feature type="region of interest" description="Disordered" evidence="1">
    <location>
        <begin position="49"/>
        <end position="73"/>
    </location>
</feature>
<dbReference type="Proteomes" id="UP001497516">
    <property type="component" value="Chromosome 7"/>
</dbReference>
<evidence type="ECO:0000313" key="3">
    <source>
        <dbReference type="Proteomes" id="UP001497516"/>
    </source>
</evidence>
<dbReference type="EMBL" id="OZ034820">
    <property type="protein sequence ID" value="CAL1403208.1"/>
    <property type="molecule type" value="Genomic_DNA"/>
</dbReference>
<dbReference type="AlphaFoldDB" id="A0AAV2G069"/>
<feature type="region of interest" description="Disordered" evidence="1">
    <location>
        <begin position="1"/>
        <end position="35"/>
    </location>
</feature>
<accession>A0AAV2G069</accession>
<protein>
    <submittedName>
        <fullName evidence="2">Uncharacterized protein</fullName>
    </submittedName>
</protein>